<name>A0A2P0QFV0_PSESF</name>
<evidence type="ECO:0000313" key="1">
    <source>
        <dbReference type="EMBL" id="ARO45247.1"/>
    </source>
</evidence>
<geneLocation type="plasmid" evidence="1">
    <name>pPU_RT811</name>
</geneLocation>
<dbReference type="RefSeq" id="WP_172687431.1">
    <property type="nucleotide sequence ID" value="NZ_KX009063.1"/>
</dbReference>
<organism evidence="1">
    <name type="scientific">Pseudomonas syringae pv. actinidiae</name>
    <dbReference type="NCBI Taxonomy" id="103796"/>
    <lineage>
        <taxon>Bacteria</taxon>
        <taxon>Pseudomonadati</taxon>
        <taxon>Pseudomonadota</taxon>
        <taxon>Gammaproteobacteria</taxon>
        <taxon>Pseudomonadales</taxon>
        <taxon>Pseudomonadaceae</taxon>
        <taxon>Pseudomonas</taxon>
        <taxon>Pseudomonas syringae</taxon>
    </lineage>
</organism>
<dbReference type="EMBL" id="KX009063">
    <property type="protein sequence ID" value="ARO45247.1"/>
    <property type="molecule type" value="Genomic_DNA"/>
</dbReference>
<dbReference type="AlphaFoldDB" id="A0A2P0QFV0"/>
<reference evidence="1" key="1">
    <citation type="submission" date="2016-03" db="EMBL/GenBank/DDBJ databases">
        <title>The evolution of Pseudomonas syringae pv. actinidiae in New Zealand.</title>
        <authorList>
            <person name="Taiaroa G."/>
            <person name="Poulter R.T.M."/>
            <person name="Lamont I."/>
            <person name="Stockwell P."/>
            <person name="Butler M.I."/>
        </authorList>
    </citation>
    <scope>NUCLEOTIDE SEQUENCE</scope>
    <source>
        <strain evidence="1">RT811</strain>
        <plasmid evidence="1">pPU_RT811</plasmid>
    </source>
</reference>
<protein>
    <submittedName>
        <fullName evidence="1">Uncharacterized protein</fullName>
    </submittedName>
</protein>
<proteinExistence type="predicted"/>
<sequence length="161" mass="18043">MAANEILIPSKQVAMTLALRRQPLPGKLQKDTIMLNAKSLVHRIATDAFSFGYSIIATDVNSGPKRFTSLEEVQAELFSDEDELKPLIVEFRNHSRLATQWELEAADIADRMNLARDVVTAIAHCMRCGRVTITQRKTESEQFRVLWIGGTDTDQVVDLGN</sequence>
<keyword evidence="1" id="KW-0614">Plasmid</keyword>
<accession>A0A2P0QFV0</accession>